<dbReference type="Proteomes" id="UP000294947">
    <property type="component" value="Unassembled WGS sequence"/>
</dbReference>
<feature type="coiled-coil region" evidence="1">
    <location>
        <begin position="2"/>
        <end position="36"/>
    </location>
</feature>
<dbReference type="InterPro" id="IPR036894">
    <property type="entry name" value="YbaB-like_sf"/>
</dbReference>
<evidence type="ECO:0000313" key="3">
    <source>
        <dbReference type="Proteomes" id="UP000294947"/>
    </source>
</evidence>
<dbReference type="InterPro" id="IPR004401">
    <property type="entry name" value="YbaB/EbfC"/>
</dbReference>
<protein>
    <submittedName>
        <fullName evidence="2">YbaB/EbfC family DNA-binding protein</fullName>
    </submittedName>
</protein>
<dbReference type="AlphaFoldDB" id="A0A4R4Y929"/>
<name>A0A4R4Y929_9PSEU</name>
<dbReference type="Pfam" id="PF02575">
    <property type="entry name" value="YbaB_DNA_bd"/>
    <property type="match status" value="1"/>
</dbReference>
<dbReference type="Gene3D" id="3.30.1310.10">
    <property type="entry name" value="Nucleoid-associated protein YbaB-like domain"/>
    <property type="match status" value="1"/>
</dbReference>
<reference evidence="2 3" key="1">
    <citation type="submission" date="2019-03" db="EMBL/GenBank/DDBJ databases">
        <title>Draft genome sequences of novel Actinobacteria.</title>
        <authorList>
            <person name="Sahin N."/>
            <person name="Ay H."/>
            <person name="Saygin H."/>
        </authorList>
    </citation>
    <scope>NUCLEOTIDE SEQUENCE [LARGE SCALE GENOMIC DNA]</scope>
    <source>
        <strain evidence="2 3">7K502</strain>
    </source>
</reference>
<comment type="caution">
    <text evidence="2">The sequence shown here is derived from an EMBL/GenBank/DDBJ whole genome shotgun (WGS) entry which is preliminary data.</text>
</comment>
<accession>A0A4R4Y929</accession>
<dbReference type="GO" id="GO:0003677">
    <property type="term" value="F:DNA binding"/>
    <property type="evidence" value="ECO:0007669"/>
    <property type="project" value="UniProtKB-KW"/>
</dbReference>
<dbReference type="RefSeq" id="WP_132492572.1">
    <property type="nucleotide sequence ID" value="NZ_SMKW01000063.1"/>
</dbReference>
<proteinExistence type="predicted"/>
<evidence type="ECO:0000313" key="2">
    <source>
        <dbReference type="EMBL" id="TDD41028.1"/>
    </source>
</evidence>
<dbReference type="EMBL" id="SMKW01000063">
    <property type="protein sequence ID" value="TDD41028.1"/>
    <property type="molecule type" value="Genomic_DNA"/>
</dbReference>
<gene>
    <name evidence="2" type="ORF">E1288_33865</name>
</gene>
<dbReference type="OrthoDB" id="4313934at2"/>
<sequence length="140" mass="15870">MNINLQAQLDQAMHELTAQQQRIQELEEELRNRTVTVRSKDRMVSATVDSSGGLTKLEFHDERYRSMAKAELADAIVKVTTDARTEMNTQVNKIVEPSVGDVEEMREALRDGSNWSDFLAPLLKMQQEASSWTGMGRRDG</sequence>
<evidence type="ECO:0000256" key="1">
    <source>
        <dbReference type="SAM" id="Coils"/>
    </source>
</evidence>
<keyword evidence="3" id="KW-1185">Reference proteome</keyword>
<organism evidence="2 3">
    <name type="scientific">Saccharopolyspora elongata</name>
    <dbReference type="NCBI Taxonomy" id="2530387"/>
    <lineage>
        <taxon>Bacteria</taxon>
        <taxon>Bacillati</taxon>
        <taxon>Actinomycetota</taxon>
        <taxon>Actinomycetes</taxon>
        <taxon>Pseudonocardiales</taxon>
        <taxon>Pseudonocardiaceae</taxon>
        <taxon>Saccharopolyspora</taxon>
    </lineage>
</organism>
<dbReference type="SUPFAM" id="SSF82607">
    <property type="entry name" value="YbaB-like"/>
    <property type="match status" value="1"/>
</dbReference>
<keyword evidence="2" id="KW-0238">DNA-binding</keyword>
<keyword evidence="1" id="KW-0175">Coiled coil</keyword>